<dbReference type="GO" id="GO:0002098">
    <property type="term" value="P:tRNA wobble uridine modification"/>
    <property type="evidence" value="ECO:0007669"/>
    <property type="project" value="InterPro"/>
</dbReference>
<feature type="binding site" evidence="3">
    <location>
        <position position="228"/>
    </location>
    <ligand>
        <name>carboxy-S-adenosyl-L-methionine</name>
        <dbReference type="ChEBI" id="CHEBI:134278"/>
    </ligand>
</feature>
<dbReference type="OrthoDB" id="9773188at2"/>
<dbReference type="NCBIfam" id="TIGR00452">
    <property type="entry name" value="tRNA 5-methoxyuridine(34)/uridine 5-oxyacetic acid(34) synthase CmoB"/>
    <property type="match status" value="1"/>
</dbReference>
<evidence type="ECO:0000313" key="5">
    <source>
        <dbReference type="Proteomes" id="UP000191094"/>
    </source>
</evidence>
<feature type="binding site" evidence="3">
    <location>
        <position position="224"/>
    </location>
    <ligand>
        <name>carboxy-S-adenosyl-L-methionine</name>
        <dbReference type="ChEBI" id="CHEBI:134278"/>
    </ligand>
</feature>
<dbReference type="NCBIfam" id="NF011650">
    <property type="entry name" value="PRK15068.1"/>
    <property type="match status" value="1"/>
</dbReference>
<dbReference type="RefSeq" id="WP_078307796.1">
    <property type="nucleotide sequence ID" value="NZ_CP147511.1"/>
</dbReference>
<reference evidence="4 5" key="1">
    <citation type="submission" date="2017-02" db="EMBL/GenBank/DDBJ databases">
        <title>Draft genome sequence of Moraxella lincolnii CCUG 9405T type strain.</title>
        <authorList>
            <person name="Salva-Serra F."/>
            <person name="Engstrom-Jakobsson H."/>
            <person name="Thorell K."/>
            <person name="Jaen-Luchoro D."/>
            <person name="Gonzales-Siles L."/>
            <person name="Karlsson R."/>
            <person name="Yazdan S."/>
            <person name="Boulund F."/>
            <person name="Johnning A."/>
            <person name="Engstrand L."/>
            <person name="Kristiansson E."/>
            <person name="Moore E."/>
        </authorList>
    </citation>
    <scope>NUCLEOTIDE SEQUENCE [LARGE SCALE GENOMIC DNA]</scope>
    <source>
        <strain evidence="4 5">CCUG 9405</strain>
    </source>
</reference>
<keyword evidence="1 3" id="KW-0808">Transferase</keyword>
<feature type="binding site" evidence="3">
    <location>
        <position position="122"/>
    </location>
    <ligand>
        <name>carboxy-S-adenosyl-L-methionine</name>
        <dbReference type="ChEBI" id="CHEBI:134278"/>
    </ligand>
</feature>
<evidence type="ECO:0000313" key="4">
    <source>
        <dbReference type="EMBL" id="OOS20384.1"/>
    </source>
</evidence>
<protein>
    <recommendedName>
        <fullName evidence="3">tRNA U34 carboxymethyltransferase</fullName>
        <ecNumber evidence="3">2.5.1.-</ecNumber>
    </recommendedName>
</protein>
<dbReference type="AlphaFoldDB" id="A0A1T0CDI3"/>
<feature type="binding site" evidence="3">
    <location>
        <position position="99"/>
    </location>
    <ligand>
        <name>carboxy-S-adenosyl-L-methionine</name>
        <dbReference type="ChEBI" id="CHEBI:134278"/>
    </ligand>
</feature>
<evidence type="ECO:0000256" key="3">
    <source>
        <dbReference type="HAMAP-Rule" id="MF_01590"/>
    </source>
</evidence>
<sequence length="351" mass="40037">MTTIFHAEQQLYLTLLSLANKYPIAQAWLTQLPSWLAQIKDKNRHAHAPFYASLIERLPSIDEPKIDLNQACITAEFDWTIEQYKQTNALLKKLMPWRKGGFILGNKPLDNDERQIHIDTEWRSDYKWNRVAPHISDLTAKRVLDVGGGSGYHGWRMVGAGANTVMVIDPSCLFYHQFMAIRHFMGDMRNRFNQSPIHFIPIGLESLPQSQNPQDGLFHTVFSMGVLYHRASPFDFLQQLKGQLVKGGELILETLVVPGDETTVLVPKGRYAQMNNVYFLPSVSALSVWLAKAGFDDIRCVDIDITSTDEQRTTNWMVHQSLADFLDPNDAKKTLEGYHRPIRAVMVAKKL</sequence>
<comment type="similarity">
    <text evidence="3">Belongs to the class I-like SAM-binding methyltransferase superfamily. CmoB family.</text>
</comment>
<accession>A0A1T0CDI3</accession>
<keyword evidence="2 3" id="KW-0819">tRNA processing</keyword>
<dbReference type="CDD" id="cd02440">
    <property type="entry name" value="AdoMet_MTases"/>
    <property type="match status" value="1"/>
</dbReference>
<dbReference type="InterPro" id="IPR029063">
    <property type="entry name" value="SAM-dependent_MTases_sf"/>
</dbReference>
<feature type="binding site" evidence="3">
    <location>
        <position position="343"/>
    </location>
    <ligand>
        <name>carboxy-S-adenosyl-L-methionine</name>
        <dbReference type="ChEBI" id="CHEBI:134278"/>
    </ligand>
</feature>
<comment type="function">
    <text evidence="3">Catalyzes carboxymethyl transfer from carboxy-S-adenosyl-L-methionine (Cx-SAM) to 5-hydroxyuridine (ho5U) to form 5-carboxymethoxyuridine (cmo5U) at position 34 in tRNAs.</text>
</comment>
<dbReference type="EC" id="2.5.1.-" evidence="3"/>
<evidence type="ECO:0000256" key="2">
    <source>
        <dbReference type="ARBA" id="ARBA00022694"/>
    </source>
</evidence>
<feature type="binding site" evidence="3">
    <location>
        <begin position="204"/>
        <end position="205"/>
    </location>
    <ligand>
        <name>carboxy-S-adenosyl-L-methionine</name>
        <dbReference type="ChEBI" id="CHEBI:134278"/>
    </ligand>
</feature>
<keyword evidence="5" id="KW-1185">Reference proteome</keyword>
<proteinExistence type="inferred from homology"/>
<feature type="binding site" evidence="3">
    <location>
        <begin position="169"/>
        <end position="171"/>
    </location>
    <ligand>
        <name>carboxy-S-adenosyl-L-methionine</name>
        <dbReference type="ChEBI" id="CHEBI:134278"/>
    </ligand>
</feature>
<comment type="subunit">
    <text evidence="3">Homotetramer.</text>
</comment>
<dbReference type="EMBL" id="MUYT01000008">
    <property type="protein sequence ID" value="OOS20384.1"/>
    <property type="molecule type" value="Genomic_DNA"/>
</dbReference>
<evidence type="ECO:0000256" key="1">
    <source>
        <dbReference type="ARBA" id="ARBA00022679"/>
    </source>
</evidence>
<dbReference type="Proteomes" id="UP000191094">
    <property type="component" value="Unassembled WGS sequence"/>
</dbReference>
<dbReference type="SUPFAM" id="SSF53335">
    <property type="entry name" value="S-adenosyl-L-methionine-dependent methyltransferases"/>
    <property type="match status" value="1"/>
</dbReference>
<comment type="caution">
    <text evidence="4">The sequence shown here is derived from an EMBL/GenBank/DDBJ whole genome shotgun (WGS) entry which is preliminary data.</text>
</comment>
<feature type="binding site" evidence="3">
    <location>
        <position position="147"/>
    </location>
    <ligand>
        <name>carboxy-S-adenosyl-L-methionine</name>
        <dbReference type="ChEBI" id="CHEBI:134278"/>
    </ligand>
</feature>
<dbReference type="InterPro" id="IPR010017">
    <property type="entry name" value="CmoB"/>
</dbReference>
<dbReference type="HAMAP" id="MF_01590">
    <property type="entry name" value="tRNA_carboxymethyltr_CmoB"/>
    <property type="match status" value="1"/>
</dbReference>
<comment type="catalytic activity">
    <reaction evidence="3">
        <text>carboxy-S-adenosyl-L-methionine + 5-hydroxyuridine(34) in tRNA = 5-carboxymethoxyuridine(34) in tRNA + S-adenosyl-L-homocysteine + H(+)</text>
        <dbReference type="Rhea" id="RHEA:52848"/>
        <dbReference type="Rhea" id="RHEA-COMP:13381"/>
        <dbReference type="Rhea" id="RHEA-COMP:13383"/>
        <dbReference type="ChEBI" id="CHEBI:15378"/>
        <dbReference type="ChEBI" id="CHEBI:57856"/>
        <dbReference type="ChEBI" id="CHEBI:134278"/>
        <dbReference type="ChEBI" id="CHEBI:136877"/>
        <dbReference type="ChEBI" id="CHEBI:136879"/>
    </reaction>
</comment>
<gene>
    <name evidence="3" type="primary">cmoB</name>
    <name evidence="4" type="ORF">B0682_07120</name>
</gene>
<dbReference type="InterPro" id="IPR027555">
    <property type="entry name" value="Mo5U34_MeTrfas-like"/>
</dbReference>
<dbReference type="Pfam" id="PF08003">
    <property type="entry name" value="Methyltransf_9"/>
    <property type="match status" value="1"/>
</dbReference>
<dbReference type="STRING" id="90241.B0682_07120"/>
<name>A0A1T0CDI3_9GAMM</name>
<dbReference type="GO" id="GO:0016765">
    <property type="term" value="F:transferase activity, transferring alkyl or aryl (other than methyl) groups"/>
    <property type="evidence" value="ECO:0007669"/>
    <property type="project" value="UniProtKB-UniRule"/>
</dbReference>
<dbReference type="Gene3D" id="3.40.50.150">
    <property type="entry name" value="Vaccinia Virus protein VP39"/>
    <property type="match status" value="1"/>
</dbReference>
<feature type="binding site" evidence="3">
    <location>
        <position position="127"/>
    </location>
    <ligand>
        <name>carboxy-S-adenosyl-L-methionine</name>
        <dbReference type="ChEBI" id="CHEBI:134278"/>
    </ligand>
</feature>
<organism evidence="4 5">
    <name type="scientific">Lwoffella lincolnii</name>
    <dbReference type="NCBI Taxonomy" id="90241"/>
    <lineage>
        <taxon>Bacteria</taxon>
        <taxon>Pseudomonadati</taxon>
        <taxon>Pseudomonadota</taxon>
        <taxon>Gammaproteobacteria</taxon>
        <taxon>Moraxellales</taxon>
        <taxon>Moraxellaceae</taxon>
        <taxon>Lwoffella</taxon>
    </lineage>
</organism>